<organism evidence="1 2">
    <name type="scientific">Streptomyces nigra</name>
    <dbReference type="NCBI Taxonomy" id="1827580"/>
    <lineage>
        <taxon>Bacteria</taxon>
        <taxon>Bacillati</taxon>
        <taxon>Actinomycetota</taxon>
        <taxon>Actinomycetes</taxon>
        <taxon>Kitasatosporales</taxon>
        <taxon>Streptomycetaceae</taxon>
        <taxon>Streptomyces</taxon>
    </lineage>
</organism>
<reference evidence="1 2" key="1">
    <citation type="submission" date="2022-10" db="EMBL/GenBank/DDBJ databases">
        <title>The complete genomes of actinobacterial strains from the NBC collection.</title>
        <authorList>
            <person name="Joergensen T.S."/>
            <person name="Alvarez Arevalo M."/>
            <person name="Sterndorff E.B."/>
            <person name="Faurdal D."/>
            <person name="Vuksanovic O."/>
            <person name="Mourched A.-S."/>
            <person name="Charusanti P."/>
            <person name="Shaw S."/>
            <person name="Blin K."/>
            <person name="Weber T."/>
        </authorList>
    </citation>
    <scope>NUCLEOTIDE SEQUENCE [LARGE SCALE GENOMIC DNA]</scope>
    <source>
        <strain evidence="1 2">NBC_00206</strain>
    </source>
</reference>
<evidence type="ECO:0000313" key="1">
    <source>
        <dbReference type="EMBL" id="WTO87205.1"/>
    </source>
</evidence>
<gene>
    <name evidence="1" type="ORF">OHU27_34095</name>
</gene>
<evidence type="ECO:0000313" key="2">
    <source>
        <dbReference type="Proteomes" id="UP001622690"/>
    </source>
</evidence>
<proteinExistence type="predicted"/>
<accession>A0ABZ1J3S6</accession>
<name>A0ABZ1J3S6_9ACTN</name>
<protein>
    <submittedName>
        <fullName evidence="1">Uncharacterized protein</fullName>
    </submittedName>
</protein>
<dbReference type="RefSeq" id="WP_406261510.1">
    <property type="nucleotide sequence ID" value="NZ_CP108125.1"/>
</dbReference>
<keyword evidence="2" id="KW-1185">Reference proteome</keyword>
<dbReference type="EMBL" id="CP108125">
    <property type="protein sequence ID" value="WTO87205.1"/>
    <property type="molecule type" value="Genomic_DNA"/>
</dbReference>
<sequence>MSDLDSQIPYWNSAAATKTFTHPLHSPWLAGIGKHGGVLYVSDLLLQEDKRNRALRPGLLPLRRLRRL</sequence>
<dbReference type="Proteomes" id="UP001622690">
    <property type="component" value="Chromosome"/>
</dbReference>